<dbReference type="InterPro" id="IPR036086">
    <property type="entry name" value="ParB/Sulfiredoxin_sf"/>
</dbReference>
<dbReference type="GO" id="GO:0045881">
    <property type="term" value="P:positive regulation of sporulation resulting in formation of a cellular spore"/>
    <property type="evidence" value="ECO:0007669"/>
    <property type="project" value="TreeGrafter"/>
</dbReference>
<dbReference type="GO" id="GO:0003677">
    <property type="term" value="F:DNA binding"/>
    <property type="evidence" value="ECO:0007669"/>
    <property type="project" value="UniProtKB-KW"/>
</dbReference>
<dbReference type="Pfam" id="PF02195">
    <property type="entry name" value="ParB_N"/>
    <property type="match status" value="1"/>
</dbReference>
<evidence type="ECO:0000313" key="5">
    <source>
        <dbReference type="EMBL" id="PXV62533.1"/>
    </source>
</evidence>
<protein>
    <submittedName>
        <fullName evidence="5">ParB family chromosome partitioning protein</fullName>
    </submittedName>
</protein>
<dbReference type="Pfam" id="PF23552">
    <property type="entry name" value="ParB_C"/>
    <property type="match status" value="1"/>
</dbReference>
<dbReference type="OrthoDB" id="9802051at2"/>
<organism evidence="5 6">
    <name type="scientific">Dysgonomonas alginatilytica</name>
    <dbReference type="NCBI Taxonomy" id="1605892"/>
    <lineage>
        <taxon>Bacteria</taxon>
        <taxon>Pseudomonadati</taxon>
        <taxon>Bacteroidota</taxon>
        <taxon>Bacteroidia</taxon>
        <taxon>Bacteroidales</taxon>
        <taxon>Dysgonomonadaceae</taxon>
        <taxon>Dysgonomonas</taxon>
    </lineage>
</organism>
<name>A0A2V3PLA1_9BACT</name>
<dbReference type="InterPro" id="IPR057240">
    <property type="entry name" value="ParB_dimer_C"/>
</dbReference>
<dbReference type="InterPro" id="IPR003115">
    <property type="entry name" value="ParB_N"/>
</dbReference>
<sequence>MAKRPALGRGLDALIMMDDLRTEGSSSINEVPLSKIQPNPDQPRRVFDEEALRELAVSIKQLGVIQPITLRKIDDENYQIIAGERRYRASMIAQQKTIPAYIKTADDENVMEMALIENIQREDLNSIEIALAYQNLIETYNLTQEQLSERIGKKRTTIANYLRLLKLPAGIQMAIRDKKIDMAHARTLVTIEDPAVQLEVYELIMSEDLSVRKVEEYVRAINKGDTLEEIIQEKEVVNLAKKGNINQATPEEFDILKKHLSKFFDAKVQLSCNDKGKGKITIAFSSDEELERIITKFDQIKK</sequence>
<dbReference type="GO" id="GO:0007059">
    <property type="term" value="P:chromosome segregation"/>
    <property type="evidence" value="ECO:0007669"/>
    <property type="project" value="UniProtKB-KW"/>
</dbReference>
<dbReference type="EMBL" id="QICL01000019">
    <property type="protein sequence ID" value="PXV62533.1"/>
    <property type="molecule type" value="Genomic_DNA"/>
</dbReference>
<dbReference type="InterPro" id="IPR001387">
    <property type="entry name" value="Cro/C1-type_HTH"/>
</dbReference>
<dbReference type="InterPro" id="IPR050336">
    <property type="entry name" value="Chromosome_partition/occlusion"/>
</dbReference>
<dbReference type="GO" id="GO:0005694">
    <property type="term" value="C:chromosome"/>
    <property type="evidence" value="ECO:0007669"/>
    <property type="project" value="TreeGrafter"/>
</dbReference>
<dbReference type="Gene3D" id="3.90.1530.30">
    <property type="match status" value="1"/>
</dbReference>
<dbReference type="AlphaFoldDB" id="A0A2V3PLA1"/>
<gene>
    <name evidence="5" type="ORF">CLV62_11975</name>
</gene>
<evidence type="ECO:0000256" key="2">
    <source>
        <dbReference type="ARBA" id="ARBA00022829"/>
    </source>
</evidence>
<keyword evidence="2" id="KW-0159">Chromosome partition</keyword>
<evidence type="ECO:0000259" key="4">
    <source>
        <dbReference type="PROSITE" id="PS50943"/>
    </source>
</evidence>
<dbReference type="PANTHER" id="PTHR33375:SF1">
    <property type="entry name" value="CHROMOSOME-PARTITIONING PROTEIN PARB-RELATED"/>
    <property type="match status" value="1"/>
</dbReference>
<dbReference type="NCBIfam" id="TIGR00180">
    <property type="entry name" value="parB_part"/>
    <property type="match status" value="1"/>
</dbReference>
<keyword evidence="6" id="KW-1185">Reference proteome</keyword>
<dbReference type="Pfam" id="PF17762">
    <property type="entry name" value="HTH_ParB"/>
    <property type="match status" value="1"/>
</dbReference>
<evidence type="ECO:0000256" key="3">
    <source>
        <dbReference type="ARBA" id="ARBA00023125"/>
    </source>
</evidence>
<dbReference type="PROSITE" id="PS50943">
    <property type="entry name" value="HTH_CROC1"/>
    <property type="match status" value="1"/>
</dbReference>
<evidence type="ECO:0000256" key="1">
    <source>
        <dbReference type="ARBA" id="ARBA00006295"/>
    </source>
</evidence>
<feature type="domain" description="HTH cro/C1-type" evidence="4">
    <location>
        <begin position="141"/>
        <end position="163"/>
    </location>
</feature>
<dbReference type="Gene3D" id="1.10.10.2830">
    <property type="match status" value="1"/>
</dbReference>
<dbReference type="CDD" id="cd16393">
    <property type="entry name" value="SPO0J_N"/>
    <property type="match status" value="1"/>
</dbReference>
<keyword evidence="3" id="KW-0238">DNA-binding</keyword>
<proteinExistence type="inferred from homology"/>
<dbReference type="SUPFAM" id="SSF110849">
    <property type="entry name" value="ParB/Sulfiredoxin"/>
    <property type="match status" value="1"/>
</dbReference>
<evidence type="ECO:0000313" key="6">
    <source>
        <dbReference type="Proteomes" id="UP000247973"/>
    </source>
</evidence>
<reference evidence="5 6" key="1">
    <citation type="submission" date="2018-03" db="EMBL/GenBank/DDBJ databases">
        <title>Genomic Encyclopedia of Archaeal and Bacterial Type Strains, Phase II (KMG-II): from individual species to whole genera.</title>
        <authorList>
            <person name="Goeker M."/>
        </authorList>
    </citation>
    <scope>NUCLEOTIDE SEQUENCE [LARGE SCALE GENOMIC DNA]</scope>
    <source>
        <strain evidence="5 6">DSM 100214</strain>
    </source>
</reference>
<comment type="similarity">
    <text evidence="1">Belongs to the ParB family.</text>
</comment>
<dbReference type="FunFam" id="3.90.1530.30:FF:000001">
    <property type="entry name" value="Chromosome partitioning protein ParB"/>
    <property type="match status" value="1"/>
</dbReference>
<dbReference type="PANTHER" id="PTHR33375">
    <property type="entry name" value="CHROMOSOME-PARTITIONING PROTEIN PARB-RELATED"/>
    <property type="match status" value="1"/>
</dbReference>
<dbReference type="FunFam" id="1.10.10.2830:FF:000001">
    <property type="entry name" value="Chromosome partitioning protein ParB"/>
    <property type="match status" value="1"/>
</dbReference>
<dbReference type="InterPro" id="IPR041468">
    <property type="entry name" value="HTH_ParB/Spo0J"/>
</dbReference>
<dbReference type="RefSeq" id="WP_110311443.1">
    <property type="nucleotide sequence ID" value="NZ_QICL01000019.1"/>
</dbReference>
<accession>A0A2V3PLA1</accession>
<comment type="caution">
    <text evidence="5">The sequence shown here is derived from an EMBL/GenBank/DDBJ whole genome shotgun (WGS) entry which is preliminary data.</text>
</comment>
<dbReference type="SMART" id="SM00470">
    <property type="entry name" value="ParB"/>
    <property type="match status" value="1"/>
</dbReference>
<dbReference type="InterPro" id="IPR004437">
    <property type="entry name" value="ParB/RepB/Spo0J"/>
</dbReference>
<dbReference type="Proteomes" id="UP000247973">
    <property type="component" value="Unassembled WGS sequence"/>
</dbReference>